<dbReference type="AlphaFoldDB" id="D2S3Q5"/>
<organism evidence="1 2">
    <name type="scientific">Haloterrigena turkmenica (strain ATCC 51198 / DSM 5511 / JCM 9101 / NCIMB 13204 / VKM B-1734 / 4k)</name>
    <name type="common">Halococcus turkmenicus</name>
    <dbReference type="NCBI Taxonomy" id="543526"/>
    <lineage>
        <taxon>Archaea</taxon>
        <taxon>Methanobacteriati</taxon>
        <taxon>Methanobacteriota</taxon>
        <taxon>Stenosarchaea group</taxon>
        <taxon>Halobacteria</taxon>
        <taxon>Halobacteriales</taxon>
        <taxon>Natrialbaceae</taxon>
        <taxon>Haloterrigena</taxon>
    </lineage>
</organism>
<protein>
    <submittedName>
        <fullName evidence="1">Glycosyl hydrolase BNR repeat-containing protein</fullName>
    </submittedName>
</protein>
<dbReference type="InterPro" id="IPR015943">
    <property type="entry name" value="WD40/YVTN_repeat-like_dom_sf"/>
</dbReference>
<dbReference type="HOGENOM" id="CLU_562163_0_0_2"/>
<sequence>MSEGERKVSRRAVLAAAGGVTAVGTALSQSSQKKLGNLFGGTMGLNEAYNVSGDLWIGPDSAKGDVAAESGRVYMAVDTQVEYYGTGDSWDGMGLGSASNPVSEIHSESVSTEEAVTARHKRLGSVTTTPSYWGPDLQLDNVYQTFDSQHVKGRLIGKYYWSDPPYGTENAGVDSYDPDDGANNNGVAMDGDATPCLVADDSIFVFKDKDETNGLPVRIYRAPDYQTTFDNSGTLQYERVLDFDDGGATMIGKGGRFNYQISAHPDSGTIVVGEYNQTEGADPKLYRSTDNGQTWSVVYQETGVPDHVHSVAPDPYEPDHWIVCLGDNGEDRYLESWDDGATWSREPLGFDPKTHAVGIDYGPDYIYFAQDQGSGSYHGPWVVRREDREMFSLCSTNPRFKYRGVVDGMIELGLIHDRAHGITYIRGRDGTNGTNYVYYVDGIGGEPQMIDDAWGSPQMHPVDGYISSAQGKMYARLSPVPANKL</sequence>
<keyword evidence="2" id="KW-1185">Reference proteome</keyword>
<gene>
    <name evidence="1" type="ordered locus">Htur_5274</name>
</gene>
<reference evidence="1 2" key="1">
    <citation type="journal article" date="2010" name="Stand. Genomic Sci.">
        <title>Complete genome sequence of Haloterrigena turkmenica type strain (4k).</title>
        <authorList>
            <person name="Saunders E."/>
            <person name="Tindall B.J."/>
            <person name="Fahnrich R."/>
            <person name="Lapidus A."/>
            <person name="Copeland A."/>
            <person name="Del Rio T.G."/>
            <person name="Lucas S."/>
            <person name="Chen F."/>
            <person name="Tice H."/>
            <person name="Cheng J.F."/>
            <person name="Han C."/>
            <person name="Detter J.C."/>
            <person name="Bruce D."/>
            <person name="Goodwin L."/>
            <person name="Chain P."/>
            <person name="Pitluck S."/>
            <person name="Pati A."/>
            <person name="Ivanova N."/>
            <person name="Mavromatis K."/>
            <person name="Chen A."/>
            <person name="Palaniappan K."/>
            <person name="Land M."/>
            <person name="Hauser L."/>
            <person name="Chang Y.J."/>
            <person name="Jeffries C.D."/>
            <person name="Brettin T."/>
            <person name="Rohde M."/>
            <person name="Goker M."/>
            <person name="Bristow J."/>
            <person name="Eisen J.A."/>
            <person name="Markowitz V."/>
            <person name="Hugenholtz P."/>
            <person name="Klenk H.P."/>
            <person name="Kyrpides N.C."/>
        </authorList>
    </citation>
    <scope>NUCLEOTIDE SEQUENCE [LARGE SCALE GENOMIC DNA]</scope>
    <source>
        <strain evidence="2">ATCC 51198 / DSM 5511 / JCM 9101 / NCIMB 13204 / VKM B-1734 / 4k</strain>
    </source>
</reference>
<dbReference type="EMBL" id="CP001866">
    <property type="protein sequence ID" value="ADB64002.1"/>
    <property type="molecule type" value="Genomic_DNA"/>
</dbReference>
<proteinExistence type="predicted"/>
<keyword evidence="1" id="KW-0378">Hydrolase</keyword>
<dbReference type="SUPFAM" id="SSF110296">
    <property type="entry name" value="Oligoxyloglucan reducing end-specific cellobiohydrolase"/>
    <property type="match status" value="1"/>
</dbReference>
<dbReference type="GO" id="GO:0016787">
    <property type="term" value="F:hydrolase activity"/>
    <property type="evidence" value="ECO:0007669"/>
    <property type="project" value="UniProtKB-KW"/>
</dbReference>
<geneLocation type="plasmid" evidence="1 2">
    <name>pHTUR06</name>
</geneLocation>
<evidence type="ECO:0000313" key="1">
    <source>
        <dbReference type="EMBL" id="ADB64002.1"/>
    </source>
</evidence>
<accession>D2S3Q5</accession>
<keyword evidence="1" id="KW-0614">Plasmid</keyword>
<evidence type="ECO:0000313" key="2">
    <source>
        <dbReference type="Proteomes" id="UP000001903"/>
    </source>
</evidence>
<dbReference type="KEGG" id="htu:Htur_5274"/>
<dbReference type="Gene3D" id="2.130.10.10">
    <property type="entry name" value="YVTN repeat-like/Quinoprotein amine dehydrogenase"/>
    <property type="match status" value="1"/>
</dbReference>
<dbReference type="Proteomes" id="UP000001903">
    <property type="component" value="Plasmid pHTUR06"/>
</dbReference>
<name>D2S3Q5_HALTV</name>